<dbReference type="Gene3D" id="3.90.1720.10">
    <property type="entry name" value="endopeptidase domain like (from Nostoc punctiforme)"/>
    <property type="match status" value="1"/>
</dbReference>
<evidence type="ECO:0000256" key="4">
    <source>
        <dbReference type="ARBA" id="ARBA00022807"/>
    </source>
</evidence>
<gene>
    <name evidence="7" type="ORF">pLP712_31</name>
</gene>
<dbReference type="Pfam" id="PF18885">
    <property type="entry name" value="DUF5648"/>
    <property type="match status" value="1"/>
</dbReference>
<protein>
    <recommendedName>
        <fullName evidence="6">NlpC/P60 domain-containing protein</fullName>
    </recommendedName>
</protein>
<feature type="chain" id="PRO_5011942731" description="NlpC/P60 domain-containing protein" evidence="5">
    <location>
        <begin position="34"/>
        <end position="371"/>
    </location>
</feature>
<dbReference type="RefSeq" id="WP_015063492.1">
    <property type="nucleotide sequence ID" value="NC_019377.1"/>
</dbReference>
<accession>K7DWC8</accession>
<dbReference type="InterPro" id="IPR043708">
    <property type="entry name" value="DUF5648"/>
</dbReference>
<evidence type="ECO:0000256" key="1">
    <source>
        <dbReference type="ARBA" id="ARBA00007074"/>
    </source>
</evidence>
<dbReference type="EMBL" id="FJ649478">
    <property type="protein sequence ID" value="ACX54472.1"/>
    <property type="molecule type" value="Genomic_DNA"/>
</dbReference>
<name>K7DWC8_LACLC</name>
<evidence type="ECO:0000256" key="2">
    <source>
        <dbReference type="ARBA" id="ARBA00022670"/>
    </source>
</evidence>
<dbReference type="Pfam" id="PF00877">
    <property type="entry name" value="NLPC_P60"/>
    <property type="match status" value="1"/>
</dbReference>
<comment type="similarity">
    <text evidence="1">Belongs to the peptidase C40 family.</text>
</comment>
<keyword evidence="4" id="KW-0788">Thiol protease</keyword>
<keyword evidence="2" id="KW-0645">Protease</keyword>
<geneLocation type="plasmid" evidence="7">
    <name>pLP712</name>
</geneLocation>
<keyword evidence="5" id="KW-0732">Signal</keyword>
<dbReference type="InterPro" id="IPR038765">
    <property type="entry name" value="Papain-like_cys_pep_sf"/>
</dbReference>
<dbReference type="GO" id="GO:0008234">
    <property type="term" value="F:cysteine-type peptidase activity"/>
    <property type="evidence" value="ECO:0007669"/>
    <property type="project" value="UniProtKB-KW"/>
</dbReference>
<sequence length="371" mass="42919">MNKKYQVNLLHPLVVFLFFMSFLFLFVSSSVHADLTNYPTEQEVKQYQKDNYQRIKEEILNQGYSEEQFKAMMNMPYLQPEEDVSQFYKDSQNSSRVKRSTNLQEAVVNEAKKYLGRPYGLDEPRELTCDRLVLYAYKATNIDVPRLTTNQEKLGVEVSLNNLQKGDLIFWRDNGVTYHVAIYVGDNQYIHAPDYGQNVQINSINPYFKPSFARRILPTDNGKEPNNNGQKTGEQYIHRLYNMNEGQHHYTGALFEAQSLKKVGWSYEGVGWVAPTTGSNVYRVYNPNSGEHLYTSSAFEKDSIVKAGWKYEGVSWHSGGKLPVYRLFNPKATGKQESHHYTLNTYERDNLVRSGWKSDGVAWNALRYAQN</sequence>
<dbReference type="PANTHER" id="PTHR47053:SF1">
    <property type="entry name" value="MUREIN DD-ENDOPEPTIDASE MEPH-RELATED"/>
    <property type="match status" value="1"/>
</dbReference>
<feature type="domain" description="NlpC/P60" evidence="6">
    <location>
        <begin position="101"/>
        <end position="219"/>
    </location>
</feature>
<dbReference type="InterPro" id="IPR051202">
    <property type="entry name" value="Peptidase_C40"/>
</dbReference>
<dbReference type="InterPro" id="IPR000064">
    <property type="entry name" value="NLP_P60_dom"/>
</dbReference>
<evidence type="ECO:0000313" key="7">
    <source>
        <dbReference type="EMBL" id="ACX54472.1"/>
    </source>
</evidence>
<evidence type="ECO:0000259" key="6">
    <source>
        <dbReference type="PROSITE" id="PS51935"/>
    </source>
</evidence>
<proteinExistence type="inferred from homology"/>
<keyword evidence="3" id="KW-0378">Hydrolase</keyword>
<organism evidence="7">
    <name type="scientific">Lactococcus lactis subsp. cremoris</name>
    <name type="common">Streptococcus cremoris</name>
    <dbReference type="NCBI Taxonomy" id="1359"/>
    <lineage>
        <taxon>Bacteria</taxon>
        <taxon>Bacillati</taxon>
        <taxon>Bacillota</taxon>
        <taxon>Bacilli</taxon>
        <taxon>Lactobacillales</taxon>
        <taxon>Streptococcaceae</taxon>
        <taxon>Lactococcus</taxon>
    </lineage>
</organism>
<dbReference type="PANTHER" id="PTHR47053">
    <property type="entry name" value="MUREIN DD-ENDOPEPTIDASE MEPH-RELATED"/>
    <property type="match status" value="1"/>
</dbReference>
<evidence type="ECO:0000256" key="3">
    <source>
        <dbReference type="ARBA" id="ARBA00022801"/>
    </source>
</evidence>
<dbReference type="AlphaFoldDB" id="K7DWC8"/>
<feature type="signal peptide" evidence="5">
    <location>
        <begin position="1"/>
        <end position="33"/>
    </location>
</feature>
<reference evidence="7" key="1">
    <citation type="journal article" date="2012" name="Microbiology">
        <title>Molecular characterization and structural instability of the industrially important composite metabolic plasmid pLP712.</title>
        <authorList>
            <person name="Wegmann U."/>
            <person name="Overweg K."/>
            <person name="Jeanson S."/>
            <person name="Gasson M."/>
            <person name="Shearman C."/>
        </authorList>
    </citation>
    <scope>NUCLEOTIDE SEQUENCE</scope>
    <source>
        <strain evidence="7">NCDO712</strain>
        <plasmid evidence="7">pLP712</plasmid>
    </source>
</reference>
<dbReference type="GO" id="GO:0006508">
    <property type="term" value="P:proteolysis"/>
    <property type="evidence" value="ECO:0007669"/>
    <property type="project" value="UniProtKB-KW"/>
</dbReference>
<evidence type="ECO:0000256" key="5">
    <source>
        <dbReference type="SAM" id="SignalP"/>
    </source>
</evidence>
<keyword evidence="7" id="KW-0614">Plasmid</keyword>
<dbReference type="PROSITE" id="PS51935">
    <property type="entry name" value="NLPC_P60"/>
    <property type="match status" value="1"/>
</dbReference>
<dbReference type="PATRIC" id="fig|1359.36.peg.2484"/>
<dbReference type="SUPFAM" id="SSF54001">
    <property type="entry name" value="Cysteine proteinases"/>
    <property type="match status" value="1"/>
</dbReference>